<feature type="compositionally biased region" description="Basic and acidic residues" evidence="5">
    <location>
        <begin position="263"/>
        <end position="272"/>
    </location>
</feature>
<dbReference type="InterPro" id="IPR003126">
    <property type="entry name" value="Znf_UBR"/>
</dbReference>
<dbReference type="CDD" id="cd19677">
    <property type="entry name" value="UBR-box_UBR7"/>
    <property type="match status" value="1"/>
</dbReference>
<dbReference type="SMART" id="SM00396">
    <property type="entry name" value="ZnF_UBR1"/>
    <property type="match status" value="1"/>
</dbReference>
<dbReference type="Proteomes" id="UP000324632">
    <property type="component" value="Chromosome 15"/>
</dbReference>
<feature type="domain" description="UBR-type" evidence="6">
    <location>
        <begin position="33"/>
        <end position="141"/>
    </location>
</feature>
<dbReference type="PANTHER" id="PTHR13513">
    <property type="entry name" value="E3 UBIQUITIN-PROTEIN LIGASE UBR7"/>
    <property type="match status" value="1"/>
</dbReference>
<keyword evidence="3" id="KW-0862">Zinc</keyword>
<feature type="region of interest" description="Disordered" evidence="5">
    <location>
        <begin position="241"/>
        <end position="272"/>
    </location>
</feature>
<name>A0A5A9NP99_9TELE</name>
<dbReference type="PANTHER" id="PTHR13513:SF10">
    <property type="entry name" value="E3 UBIQUITIN-PROTEIN LIGASE UBR7"/>
    <property type="match status" value="1"/>
</dbReference>
<evidence type="ECO:0000256" key="4">
    <source>
        <dbReference type="PROSITE-ProRule" id="PRU00508"/>
    </source>
</evidence>
<dbReference type="InterPro" id="IPR013083">
    <property type="entry name" value="Znf_RING/FYVE/PHD"/>
</dbReference>
<keyword evidence="2" id="KW-0863">Zinc-finger</keyword>
<proteinExistence type="predicted"/>
<dbReference type="GO" id="GO:0061630">
    <property type="term" value="F:ubiquitin protein ligase activity"/>
    <property type="evidence" value="ECO:0007669"/>
    <property type="project" value="InterPro"/>
</dbReference>
<dbReference type="InterPro" id="IPR011011">
    <property type="entry name" value="Znf_FYVE_PHD"/>
</dbReference>
<evidence type="ECO:0000256" key="5">
    <source>
        <dbReference type="SAM" id="MobiDB-lite"/>
    </source>
</evidence>
<sequence>MNPTAARELCVMDQTAADELYEAFAMLAGSDPDNCSYTKTASSAADITTGENSDPSFRSQTLMNEATGQNPSSLQGYMKRQAVFACNTCVGPDMEPAGVCLACANHCHDGHDISELYTKRKFRCDCGNQKFDGFMCRLRPEKEGVNVKNMYNHNYFGRYCSCDRPYPDEDDQVNEEMIQCIVCEDWYHARHLDTPAVDCDALMEMICVGCMNRAPFLWTYAAHFAVSPLNEVQAKAACAGDDKSSSSTSSSDVASTSYQMNETMKHESETTRHRHKTNTDRCVYKELKVNDMKKMREAAVFWPYHWRSELCTCTGCKRLYVETGVSFLLDESDTLLAYEKKAETESVMCDDVLLSCISSLDHTQQLDIIYQYNDLKQELCEFLHQSTEEGKDVTPDICRDFLEDYQMRKRRRLSSEGHYSS</sequence>
<keyword evidence="8" id="KW-1185">Reference proteome</keyword>
<dbReference type="AlphaFoldDB" id="A0A5A9NP99"/>
<dbReference type="CDD" id="cd15542">
    <property type="entry name" value="PHD_UBR7"/>
    <property type="match status" value="1"/>
</dbReference>
<comment type="caution">
    <text evidence="7">The sequence shown here is derived from an EMBL/GenBank/DDBJ whole genome shotgun (WGS) entry which is preliminary data.</text>
</comment>
<feature type="compositionally biased region" description="Low complexity" evidence="5">
    <location>
        <begin position="245"/>
        <end position="257"/>
    </location>
</feature>
<evidence type="ECO:0000256" key="1">
    <source>
        <dbReference type="ARBA" id="ARBA00022723"/>
    </source>
</evidence>
<dbReference type="EMBL" id="SOYY01000015">
    <property type="protein sequence ID" value="KAA0710809.1"/>
    <property type="molecule type" value="Genomic_DNA"/>
</dbReference>
<gene>
    <name evidence="7" type="ORF">E1301_Tti003084</name>
</gene>
<keyword evidence="1" id="KW-0479">Metal-binding</keyword>
<feature type="zinc finger region" description="UBR-type" evidence="4">
    <location>
        <begin position="33"/>
        <end position="141"/>
    </location>
</feature>
<dbReference type="GO" id="GO:0005737">
    <property type="term" value="C:cytoplasm"/>
    <property type="evidence" value="ECO:0007669"/>
    <property type="project" value="TreeGrafter"/>
</dbReference>
<dbReference type="Gene3D" id="3.30.40.10">
    <property type="entry name" value="Zinc/RING finger domain, C3HC4 (zinc finger)"/>
    <property type="match status" value="1"/>
</dbReference>
<protein>
    <submittedName>
        <fullName evidence="7">Putative E3 ubiquitin-protein ligase UBR7</fullName>
    </submittedName>
</protein>
<accession>A0A5A9NP99</accession>
<evidence type="ECO:0000259" key="6">
    <source>
        <dbReference type="PROSITE" id="PS51157"/>
    </source>
</evidence>
<evidence type="ECO:0000313" key="7">
    <source>
        <dbReference type="EMBL" id="KAA0710809.1"/>
    </source>
</evidence>
<dbReference type="SUPFAM" id="SSF57903">
    <property type="entry name" value="FYVE/PHD zinc finger"/>
    <property type="match status" value="1"/>
</dbReference>
<evidence type="ECO:0000313" key="8">
    <source>
        <dbReference type="Proteomes" id="UP000324632"/>
    </source>
</evidence>
<dbReference type="InterPro" id="IPR040204">
    <property type="entry name" value="UBR7"/>
</dbReference>
<evidence type="ECO:0000256" key="3">
    <source>
        <dbReference type="ARBA" id="ARBA00022833"/>
    </source>
</evidence>
<dbReference type="GO" id="GO:0008270">
    <property type="term" value="F:zinc ion binding"/>
    <property type="evidence" value="ECO:0007669"/>
    <property type="project" value="UniProtKB-KW"/>
</dbReference>
<dbReference type="InterPro" id="IPR047506">
    <property type="entry name" value="UBR7-like_UBR-box"/>
</dbReference>
<evidence type="ECO:0000256" key="2">
    <source>
        <dbReference type="ARBA" id="ARBA00022771"/>
    </source>
</evidence>
<dbReference type="Pfam" id="PF02207">
    <property type="entry name" value="zf-UBR"/>
    <property type="match status" value="1"/>
</dbReference>
<dbReference type="PROSITE" id="PS51157">
    <property type="entry name" value="ZF_UBR"/>
    <property type="match status" value="1"/>
</dbReference>
<reference evidence="7 8" key="1">
    <citation type="journal article" date="2019" name="Mol. Ecol. Resour.">
        <title>Chromosome-level genome assembly of Triplophysa tibetana, a fish adapted to the harsh high-altitude environment of the Tibetan Plateau.</title>
        <authorList>
            <person name="Yang X."/>
            <person name="Liu H."/>
            <person name="Ma Z."/>
            <person name="Zou Y."/>
            <person name="Zou M."/>
            <person name="Mao Y."/>
            <person name="Li X."/>
            <person name="Wang H."/>
            <person name="Chen T."/>
            <person name="Wang W."/>
            <person name="Yang R."/>
        </authorList>
    </citation>
    <scope>NUCLEOTIDE SEQUENCE [LARGE SCALE GENOMIC DNA]</scope>
    <source>
        <strain evidence="7">TTIB1903HZAU</strain>
        <tissue evidence="7">Muscle</tissue>
    </source>
</reference>
<organism evidence="7 8">
    <name type="scientific">Triplophysa tibetana</name>
    <dbReference type="NCBI Taxonomy" id="1572043"/>
    <lineage>
        <taxon>Eukaryota</taxon>
        <taxon>Metazoa</taxon>
        <taxon>Chordata</taxon>
        <taxon>Craniata</taxon>
        <taxon>Vertebrata</taxon>
        <taxon>Euteleostomi</taxon>
        <taxon>Actinopterygii</taxon>
        <taxon>Neopterygii</taxon>
        <taxon>Teleostei</taxon>
        <taxon>Ostariophysi</taxon>
        <taxon>Cypriniformes</taxon>
        <taxon>Nemacheilidae</taxon>
        <taxon>Triplophysa</taxon>
    </lineage>
</organism>